<dbReference type="OrthoDB" id="2177944at2759"/>
<evidence type="ECO:0000313" key="1">
    <source>
        <dbReference type="EMBL" id="ORX64267.1"/>
    </source>
</evidence>
<proteinExistence type="predicted"/>
<sequence>MLSIKEENTKLFFKELNNNPCNIELLCSLSKKGIFLFDILYKYENIKYHECVVDLSLENNQYFMIYNDRQYKRFIELMKLYKIKSKKNCFAIDLYFKLAIPNEFFISKLINDEDFLINLYDTEFTDSIFYFLLKYNYIPSSIFQMFNRDYCYESTITYIIFIDMIYLKNEQYDLTKMNKFINSIVFFNLIESDVGRNIEGLEFIINNIIDKIGVNYCYTEIRIHYNYPLEILNKYSNKLYKPNILYFKHPNKYIESVINNKYGDRGLKHIHTSLKYNGIIPSIYIDELCQPFDIYKKPETYSNYELLNDNIYKEKDCNHLTLYENSELWMGNKDLFNLNFNMKKYVRRRRRYI</sequence>
<dbReference type="AlphaFoldDB" id="A0A1Y1VSL4"/>
<gene>
    <name evidence="1" type="ORF">BCR32DRAFT_251209</name>
</gene>
<evidence type="ECO:0000313" key="2">
    <source>
        <dbReference type="Proteomes" id="UP000193944"/>
    </source>
</evidence>
<dbReference type="EMBL" id="MCFG01000541">
    <property type="protein sequence ID" value="ORX64267.1"/>
    <property type="molecule type" value="Genomic_DNA"/>
</dbReference>
<reference evidence="1 2" key="2">
    <citation type="submission" date="2016-08" db="EMBL/GenBank/DDBJ databases">
        <title>Pervasive Adenine N6-methylation of Active Genes in Fungi.</title>
        <authorList>
            <consortium name="DOE Joint Genome Institute"/>
            <person name="Mondo S.J."/>
            <person name="Dannebaum R.O."/>
            <person name="Kuo R.C."/>
            <person name="Labutti K."/>
            <person name="Haridas S."/>
            <person name="Kuo A."/>
            <person name="Salamov A."/>
            <person name="Ahrendt S.R."/>
            <person name="Lipzen A."/>
            <person name="Sullivan W."/>
            <person name="Andreopoulos W.B."/>
            <person name="Clum A."/>
            <person name="Lindquist E."/>
            <person name="Daum C."/>
            <person name="Ramamoorthy G.K."/>
            <person name="Gryganskyi A."/>
            <person name="Culley D."/>
            <person name="Magnuson J.K."/>
            <person name="James T.Y."/>
            <person name="O'Malley M.A."/>
            <person name="Stajich J.E."/>
            <person name="Spatafora J.W."/>
            <person name="Visel A."/>
            <person name="Grigoriev I.V."/>
        </authorList>
    </citation>
    <scope>NUCLEOTIDE SEQUENCE [LARGE SCALE GENOMIC DNA]</scope>
    <source>
        <strain evidence="1 2">S4</strain>
    </source>
</reference>
<name>A0A1Y1VSL4_9FUNG</name>
<keyword evidence="2" id="KW-1185">Reference proteome</keyword>
<protein>
    <submittedName>
        <fullName evidence="1">Uncharacterized protein</fullName>
    </submittedName>
</protein>
<accession>A0A1Y1VSL4</accession>
<dbReference type="Proteomes" id="UP000193944">
    <property type="component" value="Unassembled WGS sequence"/>
</dbReference>
<comment type="caution">
    <text evidence="1">The sequence shown here is derived from an EMBL/GenBank/DDBJ whole genome shotgun (WGS) entry which is preliminary data.</text>
</comment>
<reference evidence="1 2" key="1">
    <citation type="submission" date="2016-08" db="EMBL/GenBank/DDBJ databases">
        <title>A Parts List for Fungal Cellulosomes Revealed by Comparative Genomics.</title>
        <authorList>
            <consortium name="DOE Joint Genome Institute"/>
            <person name="Haitjema C.H."/>
            <person name="Gilmore S.P."/>
            <person name="Henske J.K."/>
            <person name="Solomon K.V."/>
            <person name="De Groot R."/>
            <person name="Kuo A."/>
            <person name="Mondo S.J."/>
            <person name="Salamov A.A."/>
            <person name="Labutti K."/>
            <person name="Zhao Z."/>
            <person name="Chiniquy J."/>
            <person name="Barry K."/>
            <person name="Brewer H.M."/>
            <person name="Purvine S.O."/>
            <person name="Wright A.T."/>
            <person name="Boxma B."/>
            <person name="Van Alen T."/>
            <person name="Hackstein J.H."/>
            <person name="Baker S.E."/>
            <person name="Grigoriev I.V."/>
            <person name="O'Malley M.A."/>
        </authorList>
    </citation>
    <scope>NUCLEOTIDE SEQUENCE [LARGE SCALE GENOMIC DNA]</scope>
    <source>
        <strain evidence="1 2">S4</strain>
    </source>
</reference>
<organism evidence="1 2">
    <name type="scientific">Anaeromyces robustus</name>
    <dbReference type="NCBI Taxonomy" id="1754192"/>
    <lineage>
        <taxon>Eukaryota</taxon>
        <taxon>Fungi</taxon>
        <taxon>Fungi incertae sedis</taxon>
        <taxon>Chytridiomycota</taxon>
        <taxon>Chytridiomycota incertae sedis</taxon>
        <taxon>Neocallimastigomycetes</taxon>
        <taxon>Neocallimastigales</taxon>
        <taxon>Neocallimastigaceae</taxon>
        <taxon>Anaeromyces</taxon>
    </lineage>
</organism>